<proteinExistence type="predicted"/>
<dbReference type="PANTHER" id="PTHR33408">
    <property type="entry name" value="TRANSPOSASE"/>
    <property type="match status" value="1"/>
</dbReference>
<sequence>MARSFRPVLRDQSMLLPVDMREWLPDDHLVWFVIDAVEALDLTAVEGATRRRGGVGAAGYDPRMLLSLLVYAYCQGVRSSRQIERLCVTDVAFRVLCAQDVPDHCTIARFRTGAKDAFTDVFAQVLLVAGRAGLGRCGTVAIDGTKIAANASIDANRGPEWFARQQSAAIVAEAERVDAAEDQAADRGGGDDGADRVPVGLKDRSHRRERIRAAAAELEALRAQREQADQGRQEMVARRVRAAQEGRVIKGRMPRGQAGLAEARARVQLQERLAAERLDRWEATAGARYRGRRPRPIDQAPGVVHARQVLARAEADATRREQSAGTQPEPRLVANTTDPQSRLMPTRKGFVQGYNTQVAVTSDQLIVAVSVGQNPTDGGSFAPMMSAAVQVAQELFQHTGDPNHQVGTVLADAGYYSAQNLAEPGPDRLIAPGKGRDQARAVKQSPASGPPPEGATPVEANAHRLRTPDGHKLYTRRGATVEPGIGNLKKIISRFSCRGLDLATAEIHLAATAFNLRKIHQAALAS</sequence>
<evidence type="ECO:0000259" key="4">
    <source>
        <dbReference type="Pfam" id="PF13751"/>
    </source>
</evidence>
<dbReference type="EMBL" id="JACHVQ010000004">
    <property type="protein sequence ID" value="MBB2893919.1"/>
    <property type="molecule type" value="Genomic_DNA"/>
</dbReference>
<dbReference type="Proteomes" id="UP000559182">
    <property type="component" value="Unassembled WGS sequence"/>
</dbReference>
<feature type="coiled-coil region" evidence="1">
    <location>
        <begin position="211"/>
        <end position="238"/>
    </location>
</feature>
<dbReference type="InterPro" id="IPR025668">
    <property type="entry name" value="Tnp_DDE_dom"/>
</dbReference>
<accession>A0A839NAQ6</accession>
<evidence type="ECO:0000256" key="2">
    <source>
        <dbReference type="SAM" id="MobiDB-lite"/>
    </source>
</evidence>
<feature type="region of interest" description="Disordered" evidence="2">
    <location>
        <begin position="315"/>
        <end position="344"/>
    </location>
</feature>
<evidence type="ECO:0000313" key="5">
    <source>
        <dbReference type="EMBL" id="MBB2893919.1"/>
    </source>
</evidence>
<evidence type="ECO:0000313" key="6">
    <source>
        <dbReference type="Proteomes" id="UP000559182"/>
    </source>
</evidence>
<dbReference type="Pfam" id="PF13751">
    <property type="entry name" value="DDE_Tnp_1_6"/>
    <property type="match status" value="1"/>
</dbReference>
<evidence type="ECO:0000256" key="1">
    <source>
        <dbReference type="SAM" id="Coils"/>
    </source>
</evidence>
<comment type="caution">
    <text evidence="5">The sequence shown here is derived from an EMBL/GenBank/DDBJ whole genome shotgun (WGS) entry which is preliminary data.</text>
</comment>
<dbReference type="Pfam" id="PF05598">
    <property type="entry name" value="DUF772"/>
    <property type="match status" value="1"/>
</dbReference>
<gene>
    <name evidence="5" type="ORF">FHU39_003955</name>
</gene>
<protein>
    <submittedName>
        <fullName evidence="5">Transposase</fullName>
    </submittedName>
</protein>
<feature type="compositionally biased region" description="Basic and acidic residues" evidence="2">
    <location>
        <begin position="180"/>
        <end position="195"/>
    </location>
</feature>
<feature type="region of interest" description="Disordered" evidence="2">
    <location>
        <begin position="423"/>
        <end position="465"/>
    </location>
</feature>
<feature type="region of interest" description="Disordered" evidence="2">
    <location>
        <begin position="180"/>
        <end position="199"/>
    </location>
</feature>
<dbReference type="AlphaFoldDB" id="A0A839NAQ6"/>
<feature type="domain" description="Transposase DDE" evidence="4">
    <location>
        <begin position="459"/>
        <end position="520"/>
    </location>
</feature>
<dbReference type="RefSeq" id="WP_221185736.1">
    <property type="nucleotide sequence ID" value="NZ_JACHVQ010000004.1"/>
</dbReference>
<name>A0A839NAQ6_9MICO</name>
<organism evidence="5 6">
    <name type="scientific">Flexivirga oryzae</name>
    <dbReference type="NCBI Taxonomy" id="1794944"/>
    <lineage>
        <taxon>Bacteria</taxon>
        <taxon>Bacillati</taxon>
        <taxon>Actinomycetota</taxon>
        <taxon>Actinomycetes</taxon>
        <taxon>Micrococcales</taxon>
        <taxon>Dermacoccaceae</taxon>
        <taxon>Flexivirga</taxon>
    </lineage>
</organism>
<reference evidence="5 6" key="1">
    <citation type="submission" date="2020-08" db="EMBL/GenBank/DDBJ databases">
        <title>Sequencing the genomes of 1000 actinobacteria strains.</title>
        <authorList>
            <person name="Klenk H.-P."/>
        </authorList>
    </citation>
    <scope>NUCLEOTIDE SEQUENCE [LARGE SCALE GENOMIC DNA]</scope>
    <source>
        <strain evidence="5 6">DSM 105369</strain>
    </source>
</reference>
<dbReference type="InterPro" id="IPR008490">
    <property type="entry name" value="Transposase_InsH_N"/>
</dbReference>
<keyword evidence="6" id="KW-1185">Reference proteome</keyword>
<feature type="domain" description="Transposase InsH N-terminal" evidence="3">
    <location>
        <begin position="20"/>
        <end position="112"/>
    </location>
</feature>
<keyword evidence="1" id="KW-0175">Coiled coil</keyword>
<evidence type="ECO:0000259" key="3">
    <source>
        <dbReference type="Pfam" id="PF05598"/>
    </source>
</evidence>